<dbReference type="OrthoDB" id="4301277at2"/>
<feature type="domain" description="DUF397" evidence="2">
    <location>
        <begin position="6"/>
        <end position="59"/>
    </location>
</feature>
<organism evidence="3 4">
    <name type="scientific">Micromonospora peucetia</name>
    <dbReference type="NCBI Taxonomy" id="47871"/>
    <lineage>
        <taxon>Bacteria</taxon>
        <taxon>Bacillati</taxon>
        <taxon>Actinomycetota</taxon>
        <taxon>Actinomycetes</taxon>
        <taxon>Micromonosporales</taxon>
        <taxon>Micromonosporaceae</taxon>
        <taxon>Micromonospora</taxon>
    </lineage>
</organism>
<evidence type="ECO:0000313" key="4">
    <source>
        <dbReference type="Proteomes" id="UP000199343"/>
    </source>
</evidence>
<accession>A0A1C6V686</accession>
<dbReference type="RefSeq" id="WP_091627172.1">
    <property type="nucleotide sequence ID" value="NZ_FMIC01000002.1"/>
</dbReference>
<gene>
    <name evidence="3" type="ORF">GA0070608_2532</name>
</gene>
<protein>
    <recommendedName>
        <fullName evidence="2">DUF397 domain-containing protein</fullName>
    </recommendedName>
</protein>
<dbReference type="Pfam" id="PF04149">
    <property type="entry name" value="DUF397"/>
    <property type="match status" value="1"/>
</dbReference>
<dbReference type="Proteomes" id="UP000199343">
    <property type="component" value="Unassembled WGS sequence"/>
</dbReference>
<proteinExistence type="predicted"/>
<evidence type="ECO:0000256" key="1">
    <source>
        <dbReference type="SAM" id="MobiDB-lite"/>
    </source>
</evidence>
<dbReference type="STRING" id="47871.GA0070608_2532"/>
<dbReference type="InterPro" id="IPR007278">
    <property type="entry name" value="DUF397"/>
</dbReference>
<dbReference type="EMBL" id="FMIC01000002">
    <property type="protein sequence ID" value="SCL61808.1"/>
    <property type="molecule type" value="Genomic_DNA"/>
</dbReference>
<sequence>MDMTDARWRKSSRSGTNGGNCVEVADNLPSVVCVRDSKDPAGPALVFEPAAWRAFIGRVGWRG</sequence>
<evidence type="ECO:0000259" key="2">
    <source>
        <dbReference type="Pfam" id="PF04149"/>
    </source>
</evidence>
<dbReference type="AlphaFoldDB" id="A0A1C6V686"/>
<name>A0A1C6V686_9ACTN</name>
<evidence type="ECO:0000313" key="3">
    <source>
        <dbReference type="EMBL" id="SCL61808.1"/>
    </source>
</evidence>
<feature type="region of interest" description="Disordered" evidence="1">
    <location>
        <begin position="1"/>
        <end position="20"/>
    </location>
</feature>
<reference evidence="3 4" key="1">
    <citation type="submission" date="2016-06" db="EMBL/GenBank/DDBJ databases">
        <authorList>
            <person name="Kjaerup R.B."/>
            <person name="Dalgaard T.S."/>
            <person name="Juul-Madsen H.R."/>
        </authorList>
    </citation>
    <scope>NUCLEOTIDE SEQUENCE [LARGE SCALE GENOMIC DNA]</scope>
    <source>
        <strain evidence="3 4">DSM 43363</strain>
    </source>
</reference>